<keyword evidence="4" id="KW-0145">Chemotaxis</keyword>
<comment type="subcellular location">
    <subcellularLocation>
        <location evidence="2">Secreted</location>
    </subcellularLocation>
</comment>
<evidence type="ECO:0000256" key="14">
    <source>
        <dbReference type="ARBA" id="ARBA00043694"/>
    </source>
</evidence>
<dbReference type="GO" id="GO:0005509">
    <property type="term" value="F:calcium ion binding"/>
    <property type="evidence" value="ECO:0007669"/>
    <property type="project" value="UniProtKB-ARBA"/>
</dbReference>
<dbReference type="AlphaFoldDB" id="A0A8C3K272"/>
<comment type="catalytic activity">
    <reaction evidence="23">
        <text>1-(9Z-octadecenoyl)-sn-glycero-3-phospho-L-serine + H2O = 1-(9Z-octadecenoyl)-sn-glycero-3-phosphate + L-serine + H(+)</text>
        <dbReference type="Rhea" id="RHEA:38931"/>
        <dbReference type="ChEBI" id="CHEBI:15377"/>
        <dbReference type="ChEBI" id="CHEBI:15378"/>
        <dbReference type="ChEBI" id="CHEBI:33384"/>
        <dbReference type="ChEBI" id="CHEBI:74544"/>
        <dbReference type="ChEBI" id="CHEBI:74617"/>
    </reaction>
    <physiologicalReaction direction="left-to-right" evidence="23">
        <dbReference type="Rhea" id="RHEA:38932"/>
    </physiologicalReaction>
</comment>
<feature type="transmembrane region" description="Helical" evidence="43">
    <location>
        <begin position="91"/>
        <end position="110"/>
    </location>
</feature>
<evidence type="ECO:0000256" key="38">
    <source>
        <dbReference type="ARBA" id="ARBA00066852"/>
    </source>
</evidence>
<dbReference type="Pfam" id="PF01033">
    <property type="entry name" value="Somatomedin_B"/>
    <property type="match status" value="1"/>
</dbReference>
<dbReference type="GO" id="GO:0004630">
    <property type="term" value="F:phospholipase D activity"/>
    <property type="evidence" value="ECO:0007669"/>
    <property type="project" value="UniProtKB-EC"/>
</dbReference>
<dbReference type="FunFam" id="3.40.570.10:FF:000001">
    <property type="entry name" value="Ectonucleotide pyrophosphatase/phosphodiesterase family member 2"/>
    <property type="match status" value="1"/>
</dbReference>
<evidence type="ECO:0000256" key="15">
    <source>
        <dbReference type="ARBA" id="ARBA00050165"/>
    </source>
</evidence>
<comment type="catalytic activity">
    <reaction evidence="28">
        <text>a 2-acyl-sn-glycero-3-phosphocholine + H2O = a 2-acyl-sn-glycerol 3-phosphate + choline + H(+)</text>
        <dbReference type="Rhea" id="RHEA:41712"/>
        <dbReference type="ChEBI" id="CHEBI:15354"/>
        <dbReference type="ChEBI" id="CHEBI:15377"/>
        <dbReference type="ChEBI" id="CHEBI:15378"/>
        <dbReference type="ChEBI" id="CHEBI:57875"/>
        <dbReference type="ChEBI" id="CHEBI:64982"/>
    </reaction>
    <physiologicalReaction direction="left-to-right" evidence="28">
        <dbReference type="Rhea" id="RHEA:41713"/>
    </physiologicalReaction>
</comment>
<proteinExistence type="predicted"/>
<dbReference type="InterPro" id="IPR036024">
    <property type="entry name" value="Somatomedin_B-like_dom_sf"/>
</dbReference>
<comment type="catalytic activity">
    <reaction evidence="29">
        <text>1,2-didecanoyl-sn-glycero-3-phosphocholine + H2O = 1,2-didecanoyl-sn-glycero-3-phosphate + choline + H(+)</text>
        <dbReference type="Rhea" id="RHEA:41412"/>
        <dbReference type="ChEBI" id="CHEBI:15354"/>
        <dbReference type="ChEBI" id="CHEBI:15377"/>
        <dbReference type="ChEBI" id="CHEBI:15378"/>
        <dbReference type="ChEBI" id="CHEBI:78226"/>
        <dbReference type="ChEBI" id="CHEBI:78227"/>
    </reaction>
    <physiologicalReaction direction="left-to-right" evidence="29">
        <dbReference type="Rhea" id="RHEA:41413"/>
    </physiologicalReaction>
</comment>
<evidence type="ECO:0000256" key="16">
    <source>
        <dbReference type="ARBA" id="ARBA00050281"/>
    </source>
</evidence>
<evidence type="ECO:0000256" key="20">
    <source>
        <dbReference type="ARBA" id="ARBA00050678"/>
    </source>
</evidence>
<dbReference type="PROSITE" id="PS50958">
    <property type="entry name" value="SMB_2"/>
    <property type="match status" value="1"/>
</dbReference>
<evidence type="ECO:0000256" key="2">
    <source>
        <dbReference type="ARBA" id="ARBA00004613"/>
    </source>
</evidence>
<keyword evidence="43" id="KW-0812">Transmembrane</keyword>
<comment type="catalytic activity">
    <reaction evidence="36">
        <text>a 1-acyl-sn-glycero-3-phosphoethanolamine + H2O = a 1-acyl-sn-glycero-3-phosphate + ethanolamine + H(+)</text>
        <dbReference type="Rhea" id="RHEA:39003"/>
        <dbReference type="ChEBI" id="CHEBI:15377"/>
        <dbReference type="ChEBI" id="CHEBI:15378"/>
        <dbReference type="ChEBI" id="CHEBI:57603"/>
        <dbReference type="ChEBI" id="CHEBI:57970"/>
        <dbReference type="ChEBI" id="CHEBI:64381"/>
    </reaction>
    <physiologicalReaction direction="left-to-right" evidence="36">
        <dbReference type="Rhea" id="RHEA:39004"/>
    </physiologicalReaction>
</comment>
<evidence type="ECO:0000256" key="39">
    <source>
        <dbReference type="ARBA" id="ARBA00071948"/>
    </source>
</evidence>
<evidence type="ECO:0000256" key="21">
    <source>
        <dbReference type="ARBA" id="ARBA00050734"/>
    </source>
</evidence>
<evidence type="ECO:0000256" key="36">
    <source>
        <dbReference type="ARBA" id="ARBA00052470"/>
    </source>
</evidence>
<evidence type="ECO:0000256" key="4">
    <source>
        <dbReference type="ARBA" id="ARBA00022500"/>
    </source>
</evidence>
<comment type="cofactor">
    <cofactor evidence="1">
        <name>Ca(2+)</name>
        <dbReference type="ChEBI" id="CHEBI:29108"/>
    </cofactor>
</comment>
<comment type="catalytic activity">
    <reaction evidence="17">
        <text>a 1-O-alkyl-sn-glycero-3-phosphoethanolamine + H2O = a 1-O-alkyl-sn-glycero-3-phosphate + ethanolamine + H(+)</text>
        <dbReference type="Rhea" id="RHEA:15965"/>
        <dbReference type="ChEBI" id="CHEBI:15377"/>
        <dbReference type="ChEBI" id="CHEBI:15378"/>
        <dbReference type="ChEBI" id="CHEBI:57603"/>
        <dbReference type="ChEBI" id="CHEBI:58014"/>
        <dbReference type="ChEBI" id="CHEBI:76168"/>
        <dbReference type="EC" id="3.1.4.39"/>
    </reaction>
</comment>
<keyword evidence="43" id="KW-1133">Transmembrane helix</keyword>
<evidence type="ECO:0000256" key="37">
    <source>
        <dbReference type="ARBA" id="ARBA00052908"/>
    </source>
</evidence>
<dbReference type="InterPro" id="IPR002591">
    <property type="entry name" value="Phosphodiest/P_Trfase"/>
</dbReference>
<keyword evidence="46" id="KW-1185">Reference proteome</keyword>
<dbReference type="SMART" id="SM00892">
    <property type="entry name" value="Endonuclease_NS"/>
    <property type="match status" value="1"/>
</dbReference>
<evidence type="ECO:0000256" key="32">
    <source>
        <dbReference type="ARBA" id="ARBA00051825"/>
    </source>
</evidence>
<dbReference type="EC" id="3.1.4.4" evidence="3"/>
<comment type="catalytic activity">
    <reaction evidence="21">
        <text>1-dodecanoyl-sn-glycero-3-phosphocholine + H2O = 1-dodecanoyl-sn-glycerol 3-phosphate + choline + H(+)</text>
        <dbReference type="Rhea" id="RHEA:38991"/>
        <dbReference type="ChEBI" id="CHEBI:15354"/>
        <dbReference type="ChEBI" id="CHEBI:15377"/>
        <dbReference type="ChEBI" id="CHEBI:15378"/>
        <dbReference type="ChEBI" id="CHEBI:72682"/>
        <dbReference type="ChEBI" id="CHEBI:74966"/>
    </reaction>
    <physiologicalReaction direction="left-to-right" evidence="21">
        <dbReference type="Rhea" id="RHEA:38992"/>
    </physiologicalReaction>
</comment>
<comment type="catalytic activity">
    <reaction evidence="37">
        <text>sphing-4-enine-phosphocholine + H2O = sphing-4-enine 1-phosphate + choline + H(+)</text>
        <dbReference type="Rhea" id="RHEA:38919"/>
        <dbReference type="ChEBI" id="CHEBI:15354"/>
        <dbReference type="ChEBI" id="CHEBI:15377"/>
        <dbReference type="ChEBI" id="CHEBI:15378"/>
        <dbReference type="ChEBI" id="CHEBI:58906"/>
        <dbReference type="ChEBI" id="CHEBI:60119"/>
    </reaction>
    <physiologicalReaction direction="left-to-right" evidence="37">
        <dbReference type="Rhea" id="RHEA:38920"/>
    </physiologicalReaction>
</comment>
<evidence type="ECO:0000256" key="22">
    <source>
        <dbReference type="ARBA" id="ARBA00050999"/>
    </source>
</evidence>
<keyword evidence="7" id="KW-0479">Metal-binding</keyword>
<comment type="catalytic activity">
    <reaction evidence="19">
        <text>1-decanoyl-sn-glycero-3-phosphocholine + H2O = 1-decanoyl-sn-glycero-3-phosphate + choline + H(+)</text>
        <dbReference type="Rhea" id="RHEA:41131"/>
        <dbReference type="ChEBI" id="CHEBI:15354"/>
        <dbReference type="ChEBI" id="CHEBI:15377"/>
        <dbReference type="ChEBI" id="CHEBI:15378"/>
        <dbReference type="ChEBI" id="CHEBI:77724"/>
        <dbReference type="ChEBI" id="CHEBI:77726"/>
    </reaction>
    <physiologicalReaction direction="left-to-right" evidence="19">
        <dbReference type="Rhea" id="RHEA:41132"/>
    </physiologicalReaction>
</comment>
<evidence type="ECO:0000256" key="27">
    <source>
        <dbReference type="ARBA" id="ARBA00051248"/>
    </source>
</evidence>
<evidence type="ECO:0000256" key="41">
    <source>
        <dbReference type="ARBA" id="ARBA00081337"/>
    </source>
</evidence>
<evidence type="ECO:0000256" key="10">
    <source>
        <dbReference type="ARBA" id="ARBA00023098"/>
    </source>
</evidence>
<evidence type="ECO:0000256" key="7">
    <source>
        <dbReference type="ARBA" id="ARBA00022723"/>
    </source>
</evidence>
<comment type="catalytic activity">
    <reaction evidence="35">
        <text>1-(9Z-octadecenoyl)-sn-glycero-3-phosphocholine + H2O = 1-(9Z-octadecenoyl)-sn-glycero-3-phosphate + choline + H(+)</text>
        <dbReference type="Rhea" id="RHEA:38915"/>
        <dbReference type="ChEBI" id="CHEBI:15354"/>
        <dbReference type="ChEBI" id="CHEBI:15377"/>
        <dbReference type="ChEBI" id="CHEBI:15378"/>
        <dbReference type="ChEBI" id="CHEBI:28610"/>
        <dbReference type="ChEBI" id="CHEBI:74544"/>
    </reaction>
    <physiologicalReaction direction="left-to-right" evidence="35">
        <dbReference type="Rhea" id="RHEA:38916"/>
    </physiologicalReaction>
</comment>
<dbReference type="GO" id="GO:0003676">
    <property type="term" value="F:nucleic acid binding"/>
    <property type="evidence" value="ECO:0007669"/>
    <property type="project" value="InterPro"/>
</dbReference>
<evidence type="ECO:0000256" key="29">
    <source>
        <dbReference type="ARBA" id="ARBA00051367"/>
    </source>
</evidence>
<evidence type="ECO:0000313" key="45">
    <source>
        <dbReference type="Ensembl" id="ENSCPGP00000016623.1"/>
    </source>
</evidence>
<dbReference type="InterPro" id="IPR001212">
    <property type="entry name" value="Somatomedin_B_dom"/>
</dbReference>
<evidence type="ECO:0000256" key="33">
    <source>
        <dbReference type="ARBA" id="ARBA00051847"/>
    </source>
</evidence>
<evidence type="ECO:0000256" key="24">
    <source>
        <dbReference type="ARBA" id="ARBA00051145"/>
    </source>
</evidence>
<dbReference type="InterPro" id="IPR044925">
    <property type="entry name" value="His-Me_finger_sf"/>
</dbReference>
<keyword evidence="12" id="KW-0325">Glycoprotein</keyword>
<dbReference type="Ensembl" id="ENSCPGT00000018184.1">
    <property type="protein sequence ID" value="ENSCPGP00000016623.1"/>
    <property type="gene ID" value="ENSCPGG00000011673.1"/>
</dbReference>
<comment type="catalytic activity">
    <reaction evidence="25">
        <text>1-(9Z,12Z)-octadecadienoyl-sn-glycero-3-phosphocholine + H2O = 1-(9Z,12Z)-octadecadienoyl-sn-glycero-3-phosphate + choline + H(+)</text>
        <dbReference type="Rhea" id="RHEA:41135"/>
        <dbReference type="ChEBI" id="CHEBI:15354"/>
        <dbReference type="ChEBI" id="CHEBI:15377"/>
        <dbReference type="ChEBI" id="CHEBI:15378"/>
        <dbReference type="ChEBI" id="CHEBI:28733"/>
        <dbReference type="ChEBI" id="CHEBI:74547"/>
    </reaction>
    <physiologicalReaction direction="left-to-right" evidence="25">
        <dbReference type="Rhea" id="RHEA:41136"/>
    </physiologicalReaction>
</comment>
<comment type="catalytic activity">
    <reaction evidence="14">
        <text>a 1,2-diacyl-sn-glycero-3-phosphocholine + H2O = a 1,2-diacyl-sn-glycero-3-phosphate + choline + H(+)</text>
        <dbReference type="Rhea" id="RHEA:14445"/>
        <dbReference type="ChEBI" id="CHEBI:15354"/>
        <dbReference type="ChEBI" id="CHEBI:15377"/>
        <dbReference type="ChEBI" id="CHEBI:15378"/>
        <dbReference type="ChEBI" id="CHEBI:57643"/>
        <dbReference type="ChEBI" id="CHEBI:58608"/>
        <dbReference type="EC" id="3.1.4.4"/>
    </reaction>
    <physiologicalReaction direction="left-to-right" evidence="14">
        <dbReference type="Rhea" id="RHEA:14446"/>
    </physiologicalReaction>
</comment>
<keyword evidence="43" id="KW-0472">Membrane</keyword>
<dbReference type="InterPro" id="IPR001604">
    <property type="entry name" value="Endo_G_ENPP1-like_dom"/>
</dbReference>
<evidence type="ECO:0000256" key="3">
    <source>
        <dbReference type="ARBA" id="ARBA00012027"/>
    </source>
</evidence>
<reference evidence="45" key="2">
    <citation type="submission" date="2025-09" db="UniProtKB">
        <authorList>
            <consortium name="Ensembl"/>
        </authorList>
    </citation>
    <scope>IDENTIFICATION</scope>
</reference>
<evidence type="ECO:0000256" key="23">
    <source>
        <dbReference type="ARBA" id="ARBA00051129"/>
    </source>
</evidence>
<sequence>MCAYKIIPESSAFVSQLSPNGAIVPRGSWHPDFSHALGSQAQGGQAAPQEPARGQGSPRPPRASTSAGTCCQGQGEAKFPRQTSVMEKKDPLVISLFAFAFGVNVCMGFTTNRFRRSEEWDEGPVSARGWECTKDRCGEARNDDNACHCSEDCLSRGDCCTNYQVICKGETHWVDDDCEEIKAPECPAGFVRPPLIIFSVDGFRASYMKKGNKVMPNIEKLRSCGTHSPYMRPVYPTKTFPNLYTLATGLYPESHGIVGNSMYDPVFDASFSLRGREKFNHRWWGGQPIWITAAKQGVKAGTFFWSVVIPHERRILTILQWLTLPDNERPYVYAFYSEQPDAAGHRYGPFNSEMMVNPLREIDKTVGQLMDGLKQLKLHRCVNVIFVGDHGMEDTTCERTEFLSNYLNNVEDIILLPGSLGRIRPRSSNNLKYDPKVIVANLTCRKPDQHFKPYLKQHLPKRLHYANNRRIEDVHLLVDRKWHVARKAVDVYKKPTGKCFFHGDHGYDNKINSMQTVFIGYGPTFKYKTKVPPFENIELYNVMCDLLGLKPAPNNGTHGSLNHLLRANFYKPTVPDEVAKPLYPVALPSASDFDIGCTCDDKNKLDELNKRFHVKGTEEKHLLYGRPAVLYRTKYNILHHHDFESGYSETFLMPLWTSYTISKQAEVSGVPEHLASCVRPDLRISPGNSQSCAAYRGDRQLSYGFLFPPQLSSSAEAKYDAFLITNIIPMYPAFKKVWNYFQRVLVKRYATERNGVNVITGPIFDYDYDGLHDTPDKIKQFVEGSAIPVPTHYYAIITSCLDFTQPADKCDGPLSVLSYILPHRPDNDESCNSLEDESKWVEDLLKMHTARVRDIEQLTSLDFFRKTSRSYTEILSLKTYLHTFESEI</sequence>
<evidence type="ECO:0000256" key="35">
    <source>
        <dbReference type="ARBA" id="ARBA00052301"/>
    </source>
</evidence>
<comment type="catalytic activity">
    <reaction evidence="24">
        <text>1-(9Z-octadecenoyl)-sn-glycero-3-phosphoethanolamine + H2O = 1-(9Z-octadecenoyl)-sn-glycero-3-phosphate + ethanolamine + H(+)</text>
        <dbReference type="Rhea" id="RHEA:38927"/>
        <dbReference type="ChEBI" id="CHEBI:15377"/>
        <dbReference type="ChEBI" id="CHEBI:15378"/>
        <dbReference type="ChEBI" id="CHEBI:57603"/>
        <dbReference type="ChEBI" id="CHEBI:74544"/>
        <dbReference type="ChEBI" id="CHEBI:74971"/>
    </reaction>
    <physiologicalReaction direction="left-to-right" evidence="24">
        <dbReference type="Rhea" id="RHEA:38928"/>
    </physiologicalReaction>
</comment>
<comment type="catalytic activity">
    <reaction evidence="27">
        <text>a 2-acyl-sn-glycero-3-phospho-L-serine + H2O = a 2-acyl-sn-glycerol 3-phosphate + L-serine + H(+)</text>
        <dbReference type="Rhea" id="RHEA:41716"/>
        <dbReference type="ChEBI" id="CHEBI:15377"/>
        <dbReference type="ChEBI" id="CHEBI:15378"/>
        <dbReference type="ChEBI" id="CHEBI:33384"/>
        <dbReference type="ChEBI" id="CHEBI:64982"/>
        <dbReference type="ChEBI" id="CHEBI:65214"/>
    </reaction>
    <physiologicalReaction direction="left-to-right" evidence="27">
        <dbReference type="Rhea" id="RHEA:41717"/>
    </physiologicalReaction>
</comment>
<dbReference type="PANTHER" id="PTHR10151:SF21">
    <property type="entry name" value="ECTONUCLEOTIDE PYROPHOSPHATASE_PHOSPHODIESTERASE FAMILY MEMBER 2"/>
    <property type="match status" value="1"/>
</dbReference>
<evidence type="ECO:0000256" key="6">
    <source>
        <dbReference type="ARBA" id="ARBA00022685"/>
    </source>
</evidence>
<feature type="domain" description="SMB" evidence="44">
    <location>
        <begin position="128"/>
        <end position="172"/>
    </location>
</feature>
<feature type="region of interest" description="Disordered" evidence="42">
    <location>
        <begin position="33"/>
        <end position="75"/>
    </location>
</feature>
<dbReference type="GO" id="GO:0004622">
    <property type="term" value="F:phosphatidylcholine lysophospholipase activity"/>
    <property type="evidence" value="ECO:0007669"/>
    <property type="project" value="TreeGrafter"/>
</dbReference>
<organism evidence="45 46">
    <name type="scientific">Calidris pygmaea</name>
    <name type="common">Spoon-billed sandpiper</name>
    <dbReference type="NCBI Taxonomy" id="425635"/>
    <lineage>
        <taxon>Eukaryota</taxon>
        <taxon>Metazoa</taxon>
        <taxon>Chordata</taxon>
        <taxon>Craniata</taxon>
        <taxon>Vertebrata</taxon>
        <taxon>Euteleostomi</taxon>
        <taxon>Archelosauria</taxon>
        <taxon>Archosauria</taxon>
        <taxon>Dinosauria</taxon>
        <taxon>Saurischia</taxon>
        <taxon>Theropoda</taxon>
        <taxon>Coelurosauria</taxon>
        <taxon>Aves</taxon>
        <taxon>Neognathae</taxon>
        <taxon>Neoaves</taxon>
        <taxon>Charadriiformes</taxon>
        <taxon>Scolopacidae</taxon>
        <taxon>Calidris</taxon>
    </lineage>
</organism>
<dbReference type="InterPro" id="IPR017850">
    <property type="entry name" value="Alkaline_phosphatase_core_sf"/>
</dbReference>
<dbReference type="Pfam" id="PF01663">
    <property type="entry name" value="Phosphodiest"/>
    <property type="match status" value="1"/>
</dbReference>
<dbReference type="InterPro" id="IPR044929">
    <property type="entry name" value="DNA/RNA_non-sp_Endonuclease_sf"/>
</dbReference>
<evidence type="ECO:0000256" key="40">
    <source>
        <dbReference type="ARBA" id="ARBA00075924"/>
    </source>
</evidence>
<comment type="catalytic activity">
    <reaction evidence="16">
        <text>a 1-O-(1Z-alkenyl)-sn-glycero-3-phosphocholine + H2O = a 1-O-(1Z-alkenyl)-sn-glycero-3-phosphate + choline + H(+)</text>
        <dbReference type="Rhea" id="RHEA:41588"/>
        <dbReference type="ChEBI" id="CHEBI:15354"/>
        <dbReference type="ChEBI" id="CHEBI:15377"/>
        <dbReference type="ChEBI" id="CHEBI:15378"/>
        <dbReference type="ChEBI" id="CHEBI:77283"/>
        <dbReference type="ChEBI" id="CHEBI:77287"/>
    </reaction>
    <physiologicalReaction direction="left-to-right" evidence="16">
        <dbReference type="Rhea" id="RHEA:41589"/>
    </physiologicalReaction>
</comment>
<evidence type="ECO:0000259" key="44">
    <source>
        <dbReference type="PROSITE" id="PS50958"/>
    </source>
</evidence>
<feature type="compositionally biased region" description="Low complexity" evidence="42">
    <location>
        <begin position="36"/>
        <end position="56"/>
    </location>
</feature>
<comment type="catalytic activity">
    <reaction evidence="32">
        <text>1-hexadecanoyl-sn-glycero-3-phosphocholine + H2O = 1-hexadecanoyl-sn-glycero-3-phosphate + choline + H(+)</text>
        <dbReference type="Rhea" id="RHEA:38975"/>
        <dbReference type="ChEBI" id="CHEBI:15354"/>
        <dbReference type="ChEBI" id="CHEBI:15377"/>
        <dbReference type="ChEBI" id="CHEBI:15378"/>
        <dbReference type="ChEBI" id="CHEBI:57518"/>
        <dbReference type="ChEBI" id="CHEBI:72998"/>
    </reaction>
    <physiologicalReaction direction="left-to-right" evidence="32">
        <dbReference type="Rhea" id="RHEA:38976"/>
    </physiologicalReaction>
</comment>
<dbReference type="GO" id="GO:0008270">
    <property type="term" value="F:zinc ion binding"/>
    <property type="evidence" value="ECO:0007669"/>
    <property type="project" value="TreeGrafter"/>
</dbReference>
<evidence type="ECO:0000256" key="5">
    <source>
        <dbReference type="ARBA" id="ARBA00022525"/>
    </source>
</evidence>
<comment type="catalytic activity">
    <reaction evidence="22">
        <text>a 1-acyl-sn-glycero-3-phospho-L-serine + H2O = a 1-acyl-sn-glycero-3-phosphate + L-serine + H(+)</text>
        <dbReference type="Rhea" id="RHEA:38999"/>
        <dbReference type="ChEBI" id="CHEBI:15377"/>
        <dbReference type="ChEBI" id="CHEBI:15378"/>
        <dbReference type="ChEBI" id="CHEBI:33384"/>
        <dbReference type="ChEBI" id="CHEBI:57970"/>
        <dbReference type="ChEBI" id="CHEBI:64379"/>
    </reaction>
    <physiologicalReaction direction="left-to-right" evidence="22">
        <dbReference type="Rhea" id="RHEA:39000"/>
    </physiologicalReaction>
</comment>
<dbReference type="SUPFAM" id="SSF54060">
    <property type="entry name" value="His-Me finger endonucleases"/>
    <property type="match status" value="1"/>
</dbReference>
<comment type="catalytic activity">
    <reaction evidence="13">
        <text>1-O-hexadecyl-sn-glycero-3-phosphocholine + H2O = 1-O-hexadecyl-sn-glycero-3-phosphate + choline + H(+)</text>
        <dbReference type="Rhea" id="RHEA:41143"/>
        <dbReference type="ChEBI" id="CHEBI:15354"/>
        <dbReference type="ChEBI" id="CHEBI:15377"/>
        <dbReference type="ChEBI" id="CHEBI:15378"/>
        <dbReference type="ChEBI" id="CHEBI:64496"/>
        <dbReference type="ChEBI" id="CHEBI:77580"/>
    </reaction>
    <physiologicalReaction direction="left-to-right" evidence="13">
        <dbReference type="Rhea" id="RHEA:41144"/>
    </physiologicalReaction>
</comment>
<evidence type="ECO:0000256" key="19">
    <source>
        <dbReference type="ARBA" id="ARBA00050409"/>
    </source>
</evidence>
<dbReference type="SMART" id="SM00477">
    <property type="entry name" value="NUC"/>
    <property type="match status" value="1"/>
</dbReference>
<comment type="catalytic activity">
    <reaction evidence="26">
        <text>1-octadecanoyl-sn-glycero-3-phosphocholine + H2O = 1-octadecanoyl-sn-glycero-3-phosphate + choline + H(+)</text>
        <dbReference type="Rhea" id="RHEA:38979"/>
        <dbReference type="ChEBI" id="CHEBI:15354"/>
        <dbReference type="ChEBI" id="CHEBI:15377"/>
        <dbReference type="ChEBI" id="CHEBI:15378"/>
        <dbReference type="ChEBI" id="CHEBI:73858"/>
        <dbReference type="ChEBI" id="CHEBI:74565"/>
    </reaction>
    <physiologicalReaction direction="left-to-right" evidence="26">
        <dbReference type="Rhea" id="RHEA:38980"/>
    </physiologicalReaction>
</comment>
<keyword evidence="6" id="KW-0165">Cleavage on pair of basic residues</keyword>
<evidence type="ECO:0000256" key="31">
    <source>
        <dbReference type="ARBA" id="ARBA00051488"/>
    </source>
</evidence>
<dbReference type="GO" id="GO:0034638">
    <property type="term" value="P:phosphatidylcholine catabolic process"/>
    <property type="evidence" value="ECO:0007669"/>
    <property type="project" value="UniProtKB-ARBA"/>
</dbReference>
<dbReference type="SMART" id="SM00201">
    <property type="entry name" value="SO"/>
    <property type="match status" value="1"/>
</dbReference>
<dbReference type="FunFam" id="3.40.720.10:FF:000006">
    <property type="entry name" value="Ectonucleotide pyrophosphatase/phosphodiesterase family member 2"/>
    <property type="match status" value="1"/>
</dbReference>
<comment type="catalytic activity">
    <reaction evidence="15">
        <text>a 1-O-alkyl-sn-glycero-3-phosphocholine + H2O = a 1-O-alkyl-sn-glycero-3-phosphate + choline + H(+)</text>
        <dbReference type="Rhea" id="RHEA:39927"/>
        <dbReference type="ChEBI" id="CHEBI:15354"/>
        <dbReference type="ChEBI" id="CHEBI:15377"/>
        <dbReference type="ChEBI" id="CHEBI:15378"/>
        <dbReference type="ChEBI" id="CHEBI:30909"/>
        <dbReference type="ChEBI" id="CHEBI:58014"/>
    </reaction>
    <physiologicalReaction direction="left-to-right" evidence="15">
        <dbReference type="Rhea" id="RHEA:39928"/>
    </physiologicalReaction>
</comment>
<evidence type="ECO:0000256" key="30">
    <source>
        <dbReference type="ARBA" id="ARBA00051368"/>
    </source>
</evidence>
<comment type="catalytic activity">
    <reaction evidence="30">
        <text>1-tetradecanoyl-sn-glycero-3-phosphocholine + H2O = 1-tetradecanoyl-sn-glycerol 3-phosphate + choline + H(+)</text>
        <dbReference type="Rhea" id="RHEA:38983"/>
        <dbReference type="ChEBI" id="CHEBI:15354"/>
        <dbReference type="ChEBI" id="CHEBI:15377"/>
        <dbReference type="ChEBI" id="CHEBI:15378"/>
        <dbReference type="ChEBI" id="CHEBI:64489"/>
        <dbReference type="ChEBI" id="CHEBI:72683"/>
    </reaction>
    <physiologicalReaction direction="left-to-right" evidence="30">
        <dbReference type="Rhea" id="RHEA:38984"/>
    </physiologicalReaction>
</comment>
<evidence type="ECO:0000256" key="17">
    <source>
        <dbReference type="ARBA" id="ARBA00050325"/>
    </source>
</evidence>
<evidence type="ECO:0000256" key="9">
    <source>
        <dbReference type="ARBA" id="ARBA00022963"/>
    </source>
</evidence>
<comment type="catalytic activity">
    <reaction evidence="33">
        <text>1-O-(9Z-octadecenyl)-sn-glycero-3-phosphocholine + H2O = 1-O-(9Z-octadecenyl)-sn-glycero-3-phosphate + choline + H(+)</text>
        <dbReference type="Rhea" id="RHEA:41684"/>
        <dbReference type="ChEBI" id="CHEBI:15354"/>
        <dbReference type="ChEBI" id="CHEBI:15377"/>
        <dbReference type="ChEBI" id="CHEBI:15378"/>
        <dbReference type="ChEBI" id="CHEBI:64396"/>
        <dbReference type="ChEBI" id="CHEBI:78402"/>
    </reaction>
    <physiologicalReaction direction="left-to-right" evidence="33">
        <dbReference type="Rhea" id="RHEA:41685"/>
    </physiologicalReaction>
</comment>
<dbReference type="GO" id="GO:0005615">
    <property type="term" value="C:extracellular space"/>
    <property type="evidence" value="ECO:0007669"/>
    <property type="project" value="UniProtKB-ARBA"/>
</dbReference>
<accession>A0A8C3K272</accession>
<reference evidence="45" key="1">
    <citation type="submission" date="2025-08" db="UniProtKB">
        <authorList>
            <consortium name="Ensembl"/>
        </authorList>
    </citation>
    <scope>IDENTIFICATION</scope>
</reference>
<dbReference type="CDD" id="cd16018">
    <property type="entry name" value="Enpp"/>
    <property type="match status" value="1"/>
</dbReference>
<comment type="catalytic activity">
    <reaction evidence="34">
        <text>1-(5Z,8Z,11Z,14Z-eicosatetraenoyl)-sn-glycero-3-phosphocholine + H2O = 1-(5Z,8Z,11Z,14Z-eicosatetraenoyl)-sn-glycero-3-phosphate + choline + H(+)</text>
        <dbReference type="Rhea" id="RHEA:41139"/>
        <dbReference type="ChEBI" id="CHEBI:15354"/>
        <dbReference type="ChEBI" id="CHEBI:15377"/>
        <dbReference type="ChEBI" id="CHEBI:15378"/>
        <dbReference type="ChEBI" id="CHEBI:74344"/>
        <dbReference type="ChEBI" id="CHEBI:74938"/>
    </reaction>
    <physiologicalReaction direction="left-to-right" evidence="34">
        <dbReference type="Rhea" id="RHEA:41140"/>
    </physiologicalReaction>
</comment>
<dbReference type="PROSITE" id="PS00524">
    <property type="entry name" value="SMB_1"/>
    <property type="match status" value="1"/>
</dbReference>
<dbReference type="Gene3D" id="3.40.570.10">
    <property type="entry name" value="Extracellular Endonuclease, subunit A"/>
    <property type="match status" value="1"/>
</dbReference>
<evidence type="ECO:0000256" key="13">
    <source>
        <dbReference type="ARBA" id="ARBA00036083"/>
    </source>
</evidence>
<dbReference type="EC" id="3.1.4.39" evidence="38"/>
<dbReference type="GO" id="GO:0047391">
    <property type="term" value="F:alkylglycerophosphoethanolamine phosphodiesterase activity"/>
    <property type="evidence" value="ECO:0007669"/>
    <property type="project" value="UniProtKB-EC"/>
</dbReference>
<evidence type="ECO:0000256" key="18">
    <source>
        <dbReference type="ARBA" id="ARBA00050335"/>
    </source>
</evidence>
<evidence type="ECO:0000256" key="34">
    <source>
        <dbReference type="ARBA" id="ARBA00052276"/>
    </source>
</evidence>
<comment type="catalytic activity">
    <reaction evidence="18">
        <text>1-hexanoyl-sn-glycero-3-phosphocholine + H2O = 1-hexanoyl-sn-glycero-3-phosphate + choline + H(+)</text>
        <dbReference type="Rhea" id="RHEA:41400"/>
        <dbReference type="ChEBI" id="CHEBI:15354"/>
        <dbReference type="ChEBI" id="CHEBI:15377"/>
        <dbReference type="ChEBI" id="CHEBI:15378"/>
        <dbReference type="ChEBI" id="CHEBI:78215"/>
        <dbReference type="ChEBI" id="CHEBI:78223"/>
    </reaction>
    <physiologicalReaction direction="left-to-right" evidence="18">
        <dbReference type="Rhea" id="RHEA:41401"/>
    </physiologicalReaction>
</comment>
<keyword evidence="9" id="KW-0442">Lipid degradation</keyword>
<dbReference type="Proteomes" id="UP000694419">
    <property type="component" value="Unplaced"/>
</dbReference>
<dbReference type="InterPro" id="IPR020821">
    <property type="entry name" value="ENPP1-3/EXOG-like_nuc-like"/>
</dbReference>
<dbReference type="PANTHER" id="PTHR10151">
    <property type="entry name" value="ECTONUCLEOTIDE PYROPHOSPHATASE/PHOSPHODIESTERASE"/>
    <property type="match status" value="1"/>
</dbReference>
<evidence type="ECO:0000256" key="12">
    <source>
        <dbReference type="ARBA" id="ARBA00023180"/>
    </source>
</evidence>
<dbReference type="GO" id="GO:0004528">
    <property type="term" value="F:phosphodiesterase I activity"/>
    <property type="evidence" value="ECO:0007669"/>
    <property type="project" value="TreeGrafter"/>
</dbReference>
<dbReference type="FunFam" id="4.10.410.20:FF:000001">
    <property type="entry name" value="Ectonucleotide pyrophosphatase/phosphodiesterase family member 2"/>
    <property type="match status" value="1"/>
</dbReference>
<dbReference type="Pfam" id="PF01223">
    <property type="entry name" value="Endonuclease_NS"/>
    <property type="match status" value="1"/>
</dbReference>
<dbReference type="SUPFAM" id="SSF53649">
    <property type="entry name" value="Alkaline phosphatase-like"/>
    <property type="match status" value="1"/>
</dbReference>
<comment type="catalytic activity">
    <reaction evidence="31">
        <text>1,2-dioctanoyl-sn-glycero-3-phosphocholine + H2O = 1,2-dioctanoyl-sn-glycero-3-phosphate + choline + H(+)</text>
        <dbReference type="Rhea" id="RHEA:41416"/>
        <dbReference type="ChEBI" id="CHEBI:15354"/>
        <dbReference type="ChEBI" id="CHEBI:15377"/>
        <dbReference type="ChEBI" id="CHEBI:15378"/>
        <dbReference type="ChEBI" id="CHEBI:78228"/>
        <dbReference type="ChEBI" id="CHEBI:78229"/>
    </reaction>
    <physiologicalReaction direction="left-to-right" evidence="31">
        <dbReference type="Rhea" id="RHEA:41417"/>
    </physiologicalReaction>
</comment>
<dbReference type="GO" id="GO:0006935">
    <property type="term" value="P:chemotaxis"/>
    <property type="evidence" value="ECO:0007669"/>
    <property type="project" value="UniProtKB-KW"/>
</dbReference>
<evidence type="ECO:0000256" key="26">
    <source>
        <dbReference type="ARBA" id="ARBA00051204"/>
    </source>
</evidence>
<dbReference type="Gene3D" id="4.10.410.20">
    <property type="match status" value="1"/>
</dbReference>
<keyword evidence="8" id="KW-0378">Hydrolase</keyword>
<evidence type="ECO:0000256" key="42">
    <source>
        <dbReference type="SAM" id="MobiDB-lite"/>
    </source>
</evidence>
<evidence type="ECO:0000256" key="28">
    <source>
        <dbReference type="ARBA" id="ARBA00051348"/>
    </source>
</evidence>
<dbReference type="SUPFAM" id="SSF90188">
    <property type="entry name" value="Somatomedin B domain"/>
    <property type="match status" value="1"/>
</dbReference>
<protein>
    <recommendedName>
        <fullName evidence="39">Autotaxin</fullName>
        <ecNumber evidence="38">3.1.4.39</ecNumber>
        <ecNumber evidence="3">3.1.4.4</ecNumber>
    </recommendedName>
    <alternativeName>
        <fullName evidence="40">Ectonucleotide pyrophosphatase/phosphodiesterase family member 2</fullName>
    </alternativeName>
    <alternativeName>
        <fullName evidence="41">Extracellular lysophospholipase D</fullName>
    </alternativeName>
</protein>
<evidence type="ECO:0000256" key="43">
    <source>
        <dbReference type="SAM" id="Phobius"/>
    </source>
</evidence>
<evidence type="ECO:0000256" key="8">
    <source>
        <dbReference type="ARBA" id="ARBA00022801"/>
    </source>
</evidence>
<name>A0A8C3K272_9CHAR</name>
<evidence type="ECO:0000256" key="25">
    <source>
        <dbReference type="ARBA" id="ARBA00051174"/>
    </source>
</evidence>
<dbReference type="Gene3D" id="3.40.720.10">
    <property type="entry name" value="Alkaline Phosphatase, subunit A"/>
    <property type="match status" value="1"/>
</dbReference>
<evidence type="ECO:0000256" key="1">
    <source>
        <dbReference type="ARBA" id="ARBA00001913"/>
    </source>
</evidence>
<evidence type="ECO:0000256" key="11">
    <source>
        <dbReference type="ARBA" id="ARBA00023157"/>
    </source>
</evidence>
<keyword evidence="11" id="KW-1015">Disulfide bond</keyword>
<keyword evidence="10" id="KW-0443">Lipid metabolism</keyword>
<keyword evidence="5" id="KW-0964">Secreted</keyword>
<comment type="catalytic activity">
    <reaction evidence="20">
        <text>a 1-acyl-sn-glycero-3-phosphocholine + H2O = a 1-acyl-sn-glycero-3-phosphate + choline + H(+)</text>
        <dbReference type="Rhea" id="RHEA:38995"/>
        <dbReference type="ChEBI" id="CHEBI:15354"/>
        <dbReference type="ChEBI" id="CHEBI:15377"/>
        <dbReference type="ChEBI" id="CHEBI:15378"/>
        <dbReference type="ChEBI" id="CHEBI:57970"/>
        <dbReference type="ChEBI" id="CHEBI:58168"/>
        <dbReference type="EC" id="3.1.4.4"/>
    </reaction>
    <physiologicalReaction direction="left-to-right" evidence="20">
        <dbReference type="Rhea" id="RHEA:38996"/>
    </physiologicalReaction>
</comment>
<feature type="compositionally biased region" description="Polar residues" evidence="42">
    <location>
        <begin position="63"/>
        <end position="72"/>
    </location>
</feature>
<evidence type="ECO:0000313" key="46">
    <source>
        <dbReference type="Proteomes" id="UP000694419"/>
    </source>
</evidence>
<dbReference type="CDD" id="cd00091">
    <property type="entry name" value="NUC"/>
    <property type="match status" value="1"/>
</dbReference>